<dbReference type="RefSeq" id="XP_024510159.1">
    <property type="nucleotide sequence ID" value="XM_024644619.1"/>
</dbReference>
<keyword evidence="3" id="KW-1185">Reference proteome</keyword>
<protein>
    <submittedName>
        <fullName evidence="2 4">Uncharacterized protein</fullName>
    </submittedName>
</protein>
<evidence type="ECO:0000313" key="2">
    <source>
        <dbReference type="EMBL" id="CEF70963.1"/>
    </source>
</evidence>
<reference evidence="4" key="2">
    <citation type="submission" date="2020-12" db="UniProtKB">
        <authorList>
            <consortium name="WormBaseParasite"/>
        </authorList>
    </citation>
    <scope>IDENTIFICATION</scope>
</reference>
<dbReference type="EMBL" id="LN609530">
    <property type="protein sequence ID" value="CEF70963.1"/>
    <property type="molecule type" value="Genomic_DNA"/>
</dbReference>
<keyword evidence="1" id="KW-0472">Membrane</keyword>
<name>A0A090N0M8_STRRB</name>
<evidence type="ECO:0000313" key="5">
    <source>
        <dbReference type="WormBase" id="SRAE_X000029100"/>
    </source>
</evidence>
<dbReference type="AlphaFoldDB" id="A0A090N0M8"/>
<keyword evidence="1" id="KW-1133">Transmembrane helix</keyword>
<dbReference type="OMA" id="ICVAFMA"/>
<dbReference type="OrthoDB" id="5824679at2759"/>
<keyword evidence="1" id="KW-0812">Transmembrane</keyword>
<dbReference type="GeneID" id="36383343"/>
<dbReference type="WBParaSite" id="SRAE_X000029100.1">
    <property type="protein sequence ID" value="SRAE_X000029100.1"/>
    <property type="gene ID" value="WBGene00265849"/>
</dbReference>
<evidence type="ECO:0000313" key="3">
    <source>
        <dbReference type="Proteomes" id="UP000035682"/>
    </source>
</evidence>
<organism evidence="2">
    <name type="scientific">Strongyloides ratti</name>
    <name type="common">Parasitic roundworm</name>
    <dbReference type="NCBI Taxonomy" id="34506"/>
    <lineage>
        <taxon>Eukaryota</taxon>
        <taxon>Metazoa</taxon>
        <taxon>Ecdysozoa</taxon>
        <taxon>Nematoda</taxon>
        <taxon>Chromadorea</taxon>
        <taxon>Rhabditida</taxon>
        <taxon>Tylenchina</taxon>
        <taxon>Panagrolaimomorpha</taxon>
        <taxon>Strongyloidoidea</taxon>
        <taxon>Strongyloididae</taxon>
        <taxon>Strongyloides</taxon>
    </lineage>
</organism>
<proteinExistence type="predicted"/>
<dbReference type="CTD" id="36383343"/>
<sequence length="99" mass="11221">MFGRSLLAINLANKSLTSSVRRQIHKGVDSTPPMRYISNSKKIALYLFIVGSFLSYPSYVLSNMDNLRKKPDNELEPSVVEQLEARKAARKDGTFKPFQ</sequence>
<accession>A0A090N0M8</accession>
<gene>
    <name evidence="2 4 5" type="ORF">SRAE_X000029100</name>
</gene>
<evidence type="ECO:0000256" key="1">
    <source>
        <dbReference type="SAM" id="Phobius"/>
    </source>
</evidence>
<feature type="transmembrane region" description="Helical" evidence="1">
    <location>
        <begin position="43"/>
        <end position="61"/>
    </location>
</feature>
<dbReference type="STRING" id="34506.A0A090N0M8"/>
<reference evidence="2 3" key="1">
    <citation type="submission" date="2014-09" db="EMBL/GenBank/DDBJ databases">
        <authorList>
            <person name="Martin A.A."/>
        </authorList>
    </citation>
    <scope>NUCLEOTIDE SEQUENCE</scope>
    <source>
        <strain evidence="3">ED321</strain>
        <strain evidence="2">ED321 Heterogonic</strain>
    </source>
</reference>
<evidence type="ECO:0000313" key="4">
    <source>
        <dbReference type="WBParaSite" id="SRAE_X000029100.1"/>
    </source>
</evidence>
<dbReference type="WormBase" id="SRAE_X000029100">
    <property type="protein sequence ID" value="SRP00747"/>
    <property type="gene ID" value="WBGene00265849"/>
</dbReference>
<dbReference type="Proteomes" id="UP000035682">
    <property type="component" value="Unplaced"/>
</dbReference>
<dbReference type="eggNOG" id="ENOG502SXNE">
    <property type="taxonomic scope" value="Eukaryota"/>
</dbReference>